<dbReference type="EMBL" id="WNXQ01000003">
    <property type="protein sequence ID" value="MWB77970.1"/>
    <property type="molecule type" value="Genomic_DNA"/>
</dbReference>
<dbReference type="InterPro" id="IPR029063">
    <property type="entry name" value="SAM-dependent_MTases_sf"/>
</dbReference>
<dbReference type="PANTHER" id="PTHR42933:SF4">
    <property type="entry name" value="TYPE I RESTRICTION ENZYME ECOKI METHYLASE SUBUNIT"/>
    <property type="match status" value="1"/>
</dbReference>
<keyword evidence="6" id="KW-0680">Restriction system</keyword>
<organism evidence="9 10">
    <name type="scientific">Pseudooceanicola pacificus</name>
    <dbReference type="NCBI Taxonomy" id="2676438"/>
    <lineage>
        <taxon>Bacteria</taxon>
        <taxon>Pseudomonadati</taxon>
        <taxon>Pseudomonadota</taxon>
        <taxon>Alphaproteobacteria</taxon>
        <taxon>Rhodobacterales</taxon>
        <taxon>Paracoccaceae</taxon>
        <taxon>Pseudooceanicola</taxon>
    </lineage>
</organism>
<evidence type="ECO:0000256" key="4">
    <source>
        <dbReference type="ARBA" id="ARBA00022679"/>
    </source>
</evidence>
<dbReference type="SUPFAM" id="SSF53335">
    <property type="entry name" value="S-adenosyl-L-methionine-dependent methyltransferases"/>
    <property type="match status" value="1"/>
</dbReference>
<dbReference type="AlphaFoldDB" id="A0A844WDV7"/>
<dbReference type="Pfam" id="PF02384">
    <property type="entry name" value="N6_Mtase"/>
    <property type="match status" value="1"/>
</dbReference>
<dbReference type="InterPro" id="IPR051537">
    <property type="entry name" value="DNA_Adenine_Mtase"/>
</dbReference>
<evidence type="ECO:0000256" key="3">
    <source>
        <dbReference type="ARBA" id="ARBA00022603"/>
    </source>
</evidence>
<evidence type="ECO:0000256" key="7">
    <source>
        <dbReference type="ARBA" id="ARBA00047942"/>
    </source>
</evidence>
<dbReference type="GO" id="GO:0009307">
    <property type="term" value="P:DNA restriction-modification system"/>
    <property type="evidence" value="ECO:0007669"/>
    <property type="project" value="UniProtKB-KW"/>
</dbReference>
<keyword evidence="3 9" id="KW-0489">Methyltransferase</keyword>
<feature type="domain" description="DNA methylase adenine-specific" evidence="8">
    <location>
        <begin position="123"/>
        <end position="415"/>
    </location>
</feature>
<dbReference type="InterPro" id="IPR003356">
    <property type="entry name" value="DNA_methylase_A-5"/>
</dbReference>
<evidence type="ECO:0000256" key="6">
    <source>
        <dbReference type="ARBA" id="ARBA00022747"/>
    </source>
</evidence>
<keyword evidence="10" id="KW-1185">Reference proteome</keyword>
<sequence>MNPNTAEIVAKLWREAKTLQGGGVSILHYVNELTYLLFLKMLEETGQTALIPPAYSWSDLSKAEGGDQLRYYRKLLLDLGDPKIVQNPMVLAIFTDAQTAISKPVDLKRLTTNIDKIDWFTAKEDGLGDMYEGLMQKVMSDTKSKAGQYFTPRALIDSIIRLIKPQPGEVIQDPATGTGGFLIAADRYIKDATDDLFKLIDGQDRFHSPEEQGNFQRRLAFRGHEFVKDTRRLCVMNMLLHGIESLVGCEDSCAPEGETLGKADLILTNPPFNKMPGTVNRPDFTLTAGERVGPMPFLEHAVRMLKPGGRCAIVVPDGILYHEGTSEELRRFLMVNCNLHTILRLPTGIFYAQGVKTNVLFFTRVTDKVYPANHKVQATDAVWFYDLRTNMPSFGKTNALTAEHFADFERLFGPDPKGGWEREEGDEESRWRKLTRGQIAMRGDNLDWKWLRDESGDPEDEMTEPDEIAAAIIGHLRTALEEIEGLTEELDAAPMAEAAE</sequence>
<dbReference type="GO" id="GO:0003677">
    <property type="term" value="F:DNA binding"/>
    <property type="evidence" value="ECO:0007669"/>
    <property type="project" value="InterPro"/>
</dbReference>
<evidence type="ECO:0000256" key="5">
    <source>
        <dbReference type="ARBA" id="ARBA00022691"/>
    </source>
</evidence>
<keyword evidence="4" id="KW-0808">Transferase</keyword>
<dbReference type="Gene3D" id="3.40.50.150">
    <property type="entry name" value="Vaccinia Virus protein VP39"/>
    <property type="match status" value="1"/>
</dbReference>
<reference evidence="9 10" key="1">
    <citation type="submission" date="2019-11" db="EMBL/GenBank/DDBJ databases">
        <title>Pseudooceanicola pacifica sp. nov., isolated from deep-sea sediment of the Pacific Ocean.</title>
        <authorList>
            <person name="Lyu L."/>
        </authorList>
    </citation>
    <scope>NUCLEOTIDE SEQUENCE [LARGE SCALE GENOMIC DNA]</scope>
    <source>
        <strain evidence="9 10">216_PA32_1</strain>
    </source>
</reference>
<dbReference type="PANTHER" id="PTHR42933">
    <property type="entry name" value="SLR6095 PROTEIN"/>
    <property type="match status" value="1"/>
</dbReference>
<gene>
    <name evidence="9" type="ORF">GLS40_08045</name>
</gene>
<dbReference type="InterPro" id="IPR002052">
    <property type="entry name" value="DNA_methylase_N6_adenine_CS"/>
</dbReference>
<dbReference type="InterPro" id="IPR038333">
    <property type="entry name" value="T1MK-like_N_sf"/>
</dbReference>
<dbReference type="PROSITE" id="PS00092">
    <property type="entry name" value="N6_MTASE"/>
    <property type="match status" value="1"/>
</dbReference>
<evidence type="ECO:0000313" key="10">
    <source>
        <dbReference type="Proteomes" id="UP000443843"/>
    </source>
</evidence>
<comment type="caution">
    <text evidence="9">The sequence shown here is derived from an EMBL/GenBank/DDBJ whole genome shotgun (WGS) entry which is preliminary data.</text>
</comment>
<proteinExistence type="inferred from homology"/>
<dbReference type="EC" id="2.1.1.72" evidence="2"/>
<name>A0A844WDV7_9RHOB</name>
<evidence type="ECO:0000256" key="2">
    <source>
        <dbReference type="ARBA" id="ARBA00011900"/>
    </source>
</evidence>
<evidence type="ECO:0000256" key="1">
    <source>
        <dbReference type="ARBA" id="ARBA00006594"/>
    </source>
</evidence>
<keyword evidence="5" id="KW-0949">S-adenosyl-L-methionine</keyword>
<protein>
    <recommendedName>
        <fullName evidence="2">site-specific DNA-methyltransferase (adenine-specific)</fullName>
        <ecNumber evidence="2">2.1.1.72</ecNumber>
    </recommendedName>
</protein>
<dbReference type="RefSeq" id="WP_160382220.1">
    <property type="nucleotide sequence ID" value="NZ_WNXQ01000003.1"/>
</dbReference>
<comment type="catalytic activity">
    <reaction evidence="7">
        <text>a 2'-deoxyadenosine in DNA + S-adenosyl-L-methionine = an N(6)-methyl-2'-deoxyadenosine in DNA + S-adenosyl-L-homocysteine + H(+)</text>
        <dbReference type="Rhea" id="RHEA:15197"/>
        <dbReference type="Rhea" id="RHEA-COMP:12418"/>
        <dbReference type="Rhea" id="RHEA-COMP:12419"/>
        <dbReference type="ChEBI" id="CHEBI:15378"/>
        <dbReference type="ChEBI" id="CHEBI:57856"/>
        <dbReference type="ChEBI" id="CHEBI:59789"/>
        <dbReference type="ChEBI" id="CHEBI:90615"/>
        <dbReference type="ChEBI" id="CHEBI:90616"/>
        <dbReference type="EC" id="2.1.1.72"/>
    </reaction>
</comment>
<dbReference type="GO" id="GO:0032259">
    <property type="term" value="P:methylation"/>
    <property type="evidence" value="ECO:0007669"/>
    <property type="project" value="UniProtKB-KW"/>
</dbReference>
<evidence type="ECO:0000313" key="9">
    <source>
        <dbReference type="EMBL" id="MWB77970.1"/>
    </source>
</evidence>
<evidence type="ECO:0000259" key="8">
    <source>
        <dbReference type="Pfam" id="PF02384"/>
    </source>
</evidence>
<dbReference type="Gene3D" id="1.20.1260.30">
    <property type="match status" value="1"/>
</dbReference>
<comment type="similarity">
    <text evidence="1">Belongs to the N(4)/N(6)-methyltransferase family.</text>
</comment>
<dbReference type="GO" id="GO:0009007">
    <property type="term" value="F:site-specific DNA-methyltransferase (adenine-specific) activity"/>
    <property type="evidence" value="ECO:0007669"/>
    <property type="project" value="UniProtKB-EC"/>
</dbReference>
<dbReference type="GO" id="GO:0008170">
    <property type="term" value="F:N-methyltransferase activity"/>
    <property type="evidence" value="ECO:0007669"/>
    <property type="project" value="InterPro"/>
</dbReference>
<dbReference type="Proteomes" id="UP000443843">
    <property type="component" value="Unassembled WGS sequence"/>
</dbReference>
<accession>A0A844WDV7</accession>
<dbReference type="PRINTS" id="PR00507">
    <property type="entry name" value="N12N6MTFRASE"/>
</dbReference>